<reference evidence="1" key="2">
    <citation type="submission" date="2025-09" db="UniProtKB">
        <authorList>
            <consortium name="Ensembl"/>
        </authorList>
    </citation>
    <scope>IDENTIFICATION</scope>
</reference>
<evidence type="ECO:0000313" key="1">
    <source>
        <dbReference type="Ensembl" id="ENSNPEP00000013182.1"/>
    </source>
</evidence>
<name>A0A8C6ZJ30_NOTPE</name>
<protein>
    <submittedName>
        <fullName evidence="1">Uncharacterized protein</fullName>
    </submittedName>
</protein>
<accession>A0A8C6ZJ30</accession>
<dbReference type="AlphaFoldDB" id="A0A8C6ZJ30"/>
<dbReference type="Proteomes" id="UP000694420">
    <property type="component" value="Unplaced"/>
</dbReference>
<dbReference type="Ensembl" id="ENSNPET00000013511.1">
    <property type="protein sequence ID" value="ENSNPEP00000013182.1"/>
    <property type="gene ID" value="ENSNPEG00000009848.1"/>
</dbReference>
<reference evidence="1" key="1">
    <citation type="submission" date="2025-08" db="UniProtKB">
        <authorList>
            <consortium name="Ensembl"/>
        </authorList>
    </citation>
    <scope>IDENTIFICATION</scope>
</reference>
<organism evidence="1 2">
    <name type="scientific">Nothoprocta perdicaria</name>
    <name type="common">Chilean tinamou</name>
    <name type="synonym">Crypturus perdicarius</name>
    <dbReference type="NCBI Taxonomy" id="30464"/>
    <lineage>
        <taxon>Eukaryota</taxon>
        <taxon>Metazoa</taxon>
        <taxon>Chordata</taxon>
        <taxon>Craniata</taxon>
        <taxon>Vertebrata</taxon>
        <taxon>Euteleostomi</taxon>
        <taxon>Archelosauria</taxon>
        <taxon>Archosauria</taxon>
        <taxon>Dinosauria</taxon>
        <taxon>Saurischia</taxon>
        <taxon>Theropoda</taxon>
        <taxon>Coelurosauria</taxon>
        <taxon>Aves</taxon>
        <taxon>Palaeognathae</taxon>
        <taxon>Tinamiformes</taxon>
        <taxon>Tinamidae</taxon>
        <taxon>Nothoprocta</taxon>
    </lineage>
</organism>
<evidence type="ECO:0000313" key="2">
    <source>
        <dbReference type="Proteomes" id="UP000694420"/>
    </source>
</evidence>
<keyword evidence="2" id="KW-1185">Reference proteome</keyword>
<sequence>MAAPSRVVPVLFGQAVALPGAHGAASTRPQGKPPACLNQRGKCPEDLQQSCPGCTGLPGKCWFWGASCGNVLVAGARERLLARGQ</sequence>
<proteinExistence type="predicted"/>